<keyword evidence="1" id="KW-0732">Signal</keyword>
<dbReference type="EMBL" id="BAABEY010000031">
    <property type="protein sequence ID" value="GAA4444152.1"/>
    <property type="molecule type" value="Genomic_DNA"/>
</dbReference>
<reference evidence="3" key="1">
    <citation type="journal article" date="2019" name="Int. J. Syst. Evol. Microbiol.">
        <title>The Global Catalogue of Microorganisms (GCM) 10K type strain sequencing project: providing services to taxonomists for standard genome sequencing and annotation.</title>
        <authorList>
            <consortium name="The Broad Institute Genomics Platform"/>
            <consortium name="The Broad Institute Genome Sequencing Center for Infectious Disease"/>
            <person name="Wu L."/>
            <person name="Ma J."/>
        </authorList>
    </citation>
    <scope>NUCLEOTIDE SEQUENCE [LARGE SCALE GENOMIC DNA]</scope>
    <source>
        <strain evidence="3">JCM 31920</strain>
    </source>
</reference>
<accession>A0ABP8M655</accession>
<proteinExistence type="predicted"/>
<name>A0ABP8M655_9BACT</name>
<evidence type="ECO:0000313" key="3">
    <source>
        <dbReference type="Proteomes" id="UP001501508"/>
    </source>
</evidence>
<gene>
    <name evidence="2" type="ORF">GCM10023091_33870</name>
</gene>
<feature type="chain" id="PRO_5046338267" evidence="1">
    <location>
        <begin position="37"/>
        <end position="443"/>
    </location>
</feature>
<dbReference type="RefSeq" id="WP_345031366.1">
    <property type="nucleotide sequence ID" value="NZ_BAABEY010000031.1"/>
</dbReference>
<dbReference type="Pfam" id="PF15892">
    <property type="entry name" value="BNR_4"/>
    <property type="match status" value="1"/>
</dbReference>
<organism evidence="2 3">
    <name type="scientific">Ravibacter arvi</name>
    <dbReference type="NCBI Taxonomy" id="2051041"/>
    <lineage>
        <taxon>Bacteria</taxon>
        <taxon>Pseudomonadati</taxon>
        <taxon>Bacteroidota</taxon>
        <taxon>Cytophagia</taxon>
        <taxon>Cytophagales</taxon>
        <taxon>Spirosomataceae</taxon>
        <taxon>Ravibacter</taxon>
    </lineage>
</organism>
<protein>
    <submittedName>
        <fullName evidence="2">Uncharacterized protein</fullName>
    </submittedName>
</protein>
<keyword evidence="3" id="KW-1185">Reference proteome</keyword>
<evidence type="ECO:0000313" key="2">
    <source>
        <dbReference type="EMBL" id="GAA4444152.1"/>
    </source>
</evidence>
<dbReference type="Proteomes" id="UP001501508">
    <property type="component" value="Unassembled WGS sequence"/>
</dbReference>
<evidence type="ECO:0000256" key="1">
    <source>
        <dbReference type="SAM" id="SignalP"/>
    </source>
</evidence>
<feature type="signal peptide" evidence="1">
    <location>
        <begin position="1"/>
        <end position="36"/>
    </location>
</feature>
<sequence>MGKSFFIIPQLTIARLCAKRPRLTVSLLLLFQTLSAAPDSLLVDQVWAGHPLGFDIYTEGPYQYVCYYDKERNMVIAQRELNSRTWKKKVLPSKTQWDSHNYVRVILDKQGYIHLSGNMHNVPLIYFKSEKPHDISAFTAGTMTGAREDRVTYPVFFKDPQGDLYFQYRNGKSGEGSTYWKKYLADQKKWTDVFDKPLFDGENEANSYMSRLVQGPDGYFYMIWMWRLTYIANTNHNLSCVRTKDFKTWENIRGQPVELPLKWSSNRTTVDPVGPWNGLINMHFSISWDTRQRACVSYHKYDESGHSQVFIARWEKDRWKNYQVSRWPGYTWNLDLGGSLTTGVRPSALTTDRRGRLQMDYFHEVYGSGRWTLDPERLTITSEEKIPGETTTVEKVFGLELQPRTAADNTGRFRLQWQTLPANRDRPRDLPEPVVRPLYVVLP</sequence>
<comment type="caution">
    <text evidence="2">The sequence shown here is derived from an EMBL/GenBank/DDBJ whole genome shotgun (WGS) entry which is preliminary data.</text>
</comment>